<dbReference type="Gene3D" id="3.60.21.10">
    <property type="match status" value="1"/>
</dbReference>
<dbReference type="KEGG" id="dpr:Despr_2835"/>
<dbReference type="PANTHER" id="PTHR11575">
    <property type="entry name" value="5'-NUCLEOTIDASE-RELATED"/>
    <property type="match status" value="1"/>
</dbReference>
<name>A0A7U4DQD0_DESPD</name>
<dbReference type="Proteomes" id="UP000006365">
    <property type="component" value="Chromosome"/>
</dbReference>
<accession>A0A7U4DQD0</accession>
<dbReference type="GO" id="GO:0016787">
    <property type="term" value="F:hydrolase activity"/>
    <property type="evidence" value="ECO:0007669"/>
    <property type="project" value="InterPro"/>
</dbReference>
<dbReference type="EMBL" id="CP002364">
    <property type="protein sequence ID" value="ADW18969.1"/>
    <property type="molecule type" value="Genomic_DNA"/>
</dbReference>
<dbReference type="SUPFAM" id="SSF56300">
    <property type="entry name" value="Metallo-dependent phosphatases"/>
    <property type="match status" value="1"/>
</dbReference>
<dbReference type="GO" id="GO:0009166">
    <property type="term" value="P:nucleotide catabolic process"/>
    <property type="evidence" value="ECO:0007669"/>
    <property type="project" value="InterPro"/>
</dbReference>
<organism evidence="1 2">
    <name type="scientific">Desulfobulbus propionicus (strain ATCC 33891 / DSM 2032 / VKM B-1956 / 1pr3)</name>
    <dbReference type="NCBI Taxonomy" id="577650"/>
    <lineage>
        <taxon>Bacteria</taxon>
        <taxon>Pseudomonadati</taxon>
        <taxon>Thermodesulfobacteriota</taxon>
        <taxon>Desulfobulbia</taxon>
        <taxon>Desulfobulbales</taxon>
        <taxon>Desulfobulbaceae</taxon>
        <taxon>Desulfobulbus</taxon>
    </lineage>
</organism>
<gene>
    <name evidence="1" type="ordered locus">Despr_2835</name>
</gene>
<reference evidence="1 2" key="1">
    <citation type="journal article" date="2011" name="Stand. Genomic Sci.">
        <title>Complete genome sequence of Desulfobulbus propionicus type strain (1pr3).</title>
        <authorList>
            <person name="Pagani I."/>
            <person name="Lapidus A."/>
            <person name="Nolan M."/>
            <person name="Lucas S."/>
            <person name="Hammon N."/>
            <person name="Deshpande S."/>
            <person name="Cheng J.F."/>
            <person name="Chertkov O."/>
            <person name="Davenport K."/>
            <person name="Tapia R."/>
            <person name="Han C."/>
            <person name="Goodwin L."/>
            <person name="Pitluck S."/>
            <person name="Liolios K."/>
            <person name="Mavromatis K."/>
            <person name="Ivanova N."/>
            <person name="Mikhailova N."/>
            <person name="Pati A."/>
            <person name="Chen A."/>
            <person name="Palaniappan K."/>
            <person name="Land M."/>
            <person name="Hauser L."/>
            <person name="Chang Y.J."/>
            <person name="Jeffries C.D."/>
            <person name="Detter J.C."/>
            <person name="Brambilla E."/>
            <person name="Kannan K.P."/>
            <person name="Djao O.D."/>
            <person name="Rohde M."/>
            <person name="Pukall R."/>
            <person name="Spring S."/>
            <person name="Goker M."/>
            <person name="Sikorski J."/>
            <person name="Woyke T."/>
            <person name="Bristow J."/>
            <person name="Eisen J.A."/>
            <person name="Markowitz V."/>
            <person name="Hugenholtz P."/>
            <person name="Kyrpides N.C."/>
            <person name="Klenk H.P."/>
        </authorList>
    </citation>
    <scope>NUCLEOTIDE SEQUENCE [LARGE SCALE GENOMIC DNA]</scope>
    <source>
        <strain evidence="2">ATCC 33891 / DSM 2032 / 1pr3</strain>
    </source>
</reference>
<dbReference type="InterPro" id="IPR006179">
    <property type="entry name" value="5_nucleotidase/apyrase"/>
</dbReference>
<dbReference type="InterPro" id="IPR029052">
    <property type="entry name" value="Metallo-depent_PP-like"/>
</dbReference>
<dbReference type="AlphaFoldDB" id="A0A7U4DQD0"/>
<sequence length="278" mass="30507">MGGLSKKAFITKTLTNDSHYPALIVNSGNLLFKTDILQPEEAETARIAADGVYQATRKTGALIAGVGSRDLAAGTAFLSQFHQPPHFTWLSLNLVHPSNRQPLFTPIHWQQVNGINIAVLALTDHTAPSAQGNDFLALPWQQSLPEVLAQVEQQADFVLLLSNYSLIDNQEIARHHRAIDLILQSGHAIGNRTPLVVNNTLIAQTETRGKYLGVLNVDWNGHGRWREGQPGAATPDDKPASTYSNRFIALKPSITNDPEVEAIVQQTKRRLDSHQAGR</sequence>
<dbReference type="PANTHER" id="PTHR11575:SF24">
    <property type="entry name" value="5'-NUCLEOTIDASE"/>
    <property type="match status" value="1"/>
</dbReference>
<evidence type="ECO:0000313" key="2">
    <source>
        <dbReference type="Proteomes" id="UP000006365"/>
    </source>
</evidence>
<keyword evidence="2" id="KW-1185">Reference proteome</keyword>
<proteinExistence type="predicted"/>
<dbReference type="RefSeq" id="WP_015725494.1">
    <property type="nucleotide sequence ID" value="NC_014972.1"/>
</dbReference>
<evidence type="ECO:0000313" key="1">
    <source>
        <dbReference type="EMBL" id="ADW18969.1"/>
    </source>
</evidence>
<protein>
    <submittedName>
        <fullName evidence="1">Uncharacterized protein</fullName>
    </submittedName>
</protein>